<dbReference type="AlphaFoldDB" id="A0A5M7BV85"/>
<keyword evidence="1" id="KW-1133">Transmembrane helix</keyword>
<accession>A0A5M7BV85</accession>
<name>A0A5M7BV85_SACHI</name>
<dbReference type="OrthoDB" id="3692437at2"/>
<sequence>MFWVQLSTFLLFNLLIIAMLATQIPLRSFGFTAGQHAGRGDGEYTVWHLIADVEAERRAAAAEVEPIPVRFPTEAPDDPPTGRHHLRV</sequence>
<gene>
    <name evidence="2" type="ORF">F1721_13310</name>
</gene>
<dbReference type="Proteomes" id="UP000323946">
    <property type="component" value="Unassembled WGS sequence"/>
</dbReference>
<reference evidence="2 3" key="1">
    <citation type="submission" date="2019-09" db="EMBL/GenBank/DDBJ databases">
        <title>Draft genome sequence of the thermophilic Saccharopolyspora hirsuta VKM Ac-666T.</title>
        <authorList>
            <person name="Lobastova T.G."/>
            <person name="Fokina V."/>
            <person name="Bragin E.Y."/>
            <person name="Shtratnikova V.Y."/>
            <person name="Starodumova I.P."/>
            <person name="Tarlachkov S.V."/>
            <person name="Donova M.V."/>
        </authorList>
    </citation>
    <scope>NUCLEOTIDE SEQUENCE [LARGE SCALE GENOMIC DNA]</scope>
    <source>
        <strain evidence="2 3">VKM Ac-666</strain>
    </source>
</reference>
<evidence type="ECO:0000313" key="3">
    <source>
        <dbReference type="Proteomes" id="UP000323946"/>
    </source>
</evidence>
<keyword evidence="1" id="KW-0812">Transmembrane</keyword>
<comment type="caution">
    <text evidence="2">The sequence shown here is derived from an EMBL/GenBank/DDBJ whole genome shotgun (WGS) entry which is preliminary data.</text>
</comment>
<protein>
    <submittedName>
        <fullName evidence="2">Uncharacterized protein</fullName>
    </submittedName>
</protein>
<evidence type="ECO:0000256" key="1">
    <source>
        <dbReference type="SAM" id="Phobius"/>
    </source>
</evidence>
<organism evidence="2 3">
    <name type="scientific">Saccharopolyspora hirsuta</name>
    <dbReference type="NCBI Taxonomy" id="1837"/>
    <lineage>
        <taxon>Bacteria</taxon>
        <taxon>Bacillati</taxon>
        <taxon>Actinomycetota</taxon>
        <taxon>Actinomycetes</taxon>
        <taxon>Pseudonocardiales</taxon>
        <taxon>Pseudonocardiaceae</taxon>
        <taxon>Saccharopolyspora</taxon>
    </lineage>
</organism>
<keyword evidence="3" id="KW-1185">Reference proteome</keyword>
<keyword evidence="1" id="KW-0472">Membrane</keyword>
<evidence type="ECO:0000313" key="2">
    <source>
        <dbReference type="EMBL" id="KAA5833709.1"/>
    </source>
</evidence>
<feature type="transmembrane region" description="Helical" evidence="1">
    <location>
        <begin position="6"/>
        <end position="26"/>
    </location>
</feature>
<proteinExistence type="predicted"/>
<dbReference type="EMBL" id="VWPH01000006">
    <property type="protein sequence ID" value="KAA5833709.1"/>
    <property type="molecule type" value="Genomic_DNA"/>
</dbReference>